<name>A0A4S2LBW1_OPIFE</name>
<feature type="non-terminal residue" evidence="2">
    <location>
        <position position="1"/>
    </location>
</feature>
<dbReference type="Proteomes" id="UP000308267">
    <property type="component" value="Unassembled WGS sequence"/>
</dbReference>
<dbReference type="EMBL" id="SJOL01008319">
    <property type="protein sequence ID" value="TGZ60660.1"/>
    <property type="molecule type" value="Genomic_DNA"/>
</dbReference>
<feature type="compositionally biased region" description="Basic and acidic residues" evidence="1">
    <location>
        <begin position="47"/>
        <end position="61"/>
    </location>
</feature>
<organism evidence="2 3">
    <name type="scientific">Opisthorchis felineus</name>
    <dbReference type="NCBI Taxonomy" id="147828"/>
    <lineage>
        <taxon>Eukaryota</taxon>
        <taxon>Metazoa</taxon>
        <taxon>Spiralia</taxon>
        <taxon>Lophotrochozoa</taxon>
        <taxon>Platyhelminthes</taxon>
        <taxon>Trematoda</taxon>
        <taxon>Digenea</taxon>
        <taxon>Opisthorchiida</taxon>
        <taxon>Opisthorchiata</taxon>
        <taxon>Opisthorchiidae</taxon>
        <taxon>Opisthorchis</taxon>
    </lineage>
</organism>
<sequence length="87" mass="9716">FAIFFGSRYEFTAVGWLYLSEMNRTGKVVLFVIFFIGLVANSTQLGSKDRGHKEQSEDYGKHKPHGPQPPGHKGNNHHEVCDPTAAN</sequence>
<protein>
    <submittedName>
        <fullName evidence="2">Uncharacterized protein</fullName>
    </submittedName>
</protein>
<feature type="non-terminal residue" evidence="2">
    <location>
        <position position="87"/>
    </location>
</feature>
<reference evidence="2 3" key="1">
    <citation type="journal article" date="2019" name="BMC Genomics">
        <title>New insights from Opisthorchis felineus genome: update on genomics of the epidemiologically important liver flukes.</title>
        <authorList>
            <person name="Ershov N.I."/>
            <person name="Mordvinov V.A."/>
            <person name="Prokhortchouk E.B."/>
            <person name="Pakharukova M.Y."/>
            <person name="Gunbin K.V."/>
            <person name="Ustyantsev K."/>
            <person name="Genaev M.A."/>
            <person name="Blinov A.G."/>
            <person name="Mazur A."/>
            <person name="Boulygina E."/>
            <person name="Tsygankova S."/>
            <person name="Khrameeva E."/>
            <person name="Chekanov N."/>
            <person name="Fan G."/>
            <person name="Xiao A."/>
            <person name="Zhang H."/>
            <person name="Xu X."/>
            <person name="Yang H."/>
            <person name="Solovyev V."/>
            <person name="Lee S.M."/>
            <person name="Liu X."/>
            <person name="Afonnikov D.A."/>
            <person name="Skryabin K.G."/>
        </authorList>
    </citation>
    <scope>NUCLEOTIDE SEQUENCE [LARGE SCALE GENOMIC DNA]</scope>
    <source>
        <strain evidence="2">AK-0245</strain>
        <tissue evidence="2">Whole organism</tissue>
    </source>
</reference>
<dbReference type="AlphaFoldDB" id="A0A4S2LBW1"/>
<accession>A0A4S2LBW1</accession>
<keyword evidence="3" id="KW-1185">Reference proteome</keyword>
<evidence type="ECO:0000313" key="2">
    <source>
        <dbReference type="EMBL" id="TGZ60660.1"/>
    </source>
</evidence>
<comment type="caution">
    <text evidence="2">The sequence shown here is derived from an EMBL/GenBank/DDBJ whole genome shotgun (WGS) entry which is preliminary data.</text>
</comment>
<evidence type="ECO:0000313" key="3">
    <source>
        <dbReference type="Proteomes" id="UP000308267"/>
    </source>
</evidence>
<evidence type="ECO:0000256" key="1">
    <source>
        <dbReference type="SAM" id="MobiDB-lite"/>
    </source>
</evidence>
<proteinExistence type="predicted"/>
<feature type="region of interest" description="Disordered" evidence="1">
    <location>
        <begin position="45"/>
        <end position="87"/>
    </location>
</feature>
<gene>
    <name evidence="2" type="ORF">CRM22_008411</name>
</gene>